<evidence type="ECO:0000313" key="6">
    <source>
        <dbReference type="EMBL" id="AEF86585.1"/>
    </source>
</evidence>
<comment type="similarity">
    <text evidence="1">Belongs to the ABC transporter superfamily.</text>
</comment>
<dbReference type="InterPro" id="IPR017871">
    <property type="entry name" value="ABC_transporter-like_CS"/>
</dbReference>
<sequence>MAAMNKQEGPVIEACSLSAAYDGQAANGSGMVLREIAFAIQAGERVALVGANGAGKTSLLLTMVGILPIASGSLEMGGVELGAGPQDKRKLQELRSRVSLVFQDPEDQLFMPSIYEDLAFGPRNMGLSETEVRDRVDEVLDRLGISFLRDRSPLRLSGGEKRLAAIAASLTMNPSILLFDEPTAFLDPKARRKLMGILQSLPHTQLIATHDLDFAASLCPRVILLQEGAVFAQGPAEELLRNGALMDQCGLEAVELA</sequence>
<dbReference type="GO" id="GO:0005524">
    <property type="term" value="F:ATP binding"/>
    <property type="evidence" value="ECO:0007669"/>
    <property type="project" value="UniProtKB-KW"/>
</dbReference>
<dbReference type="CDD" id="cd03225">
    <property type="entry name" value="ABC_cobalt_CbiO_domain1"/>
    <property type="match status" value="1"/>
</dbReference>
<dbReference type="SUPFAM" id="SSF52540">
    <property type="entry name" value="P-loop containing nucleoside triphosphate hydrolases"/>
    <property type="match status" value="1"/>
</dbReference>
<dbReference type="PROSITE" id="PS50893">
    <property type="entry name" value="ABC_TRANSPORTER_2"/>
    <property type="match status" value="1"/>
</dbReference>
<dbReference type="AlphaFoldDB" id="F5YKC1"/>
<dbReference type="HOGENOM" id="CLU_000604_1_22_12"/>
<dbReference type="GO" id="GO:0042626">
    <property type="term" value="F:ATPase-coupled transmembrane transporter activity"/>
    <property type="evidence" value="ECO:0007669"/>
    <property type="project" value="TreeGrafter"/>
</dbReference>
<dbReference type="GO" id="GO:0043190">
    <property type="term" value="C:ATP-binding cassette (ABC) transporter complex"/>
    <property type="evidence" value="ECO:0007669"/>
    <property type="project" value="TreeGrafter"/>
</dbReference>
<evidence type="ECO:0000256" key="2">
    <source>
        <dbReference type="ARBA" id="ARBA00022448"/>
    </source>
</evidence>
<dbReference type="InterPro" id="IPR027417">
    <property type="entry name" value="P-loop_NTPase"/>
</dbReference>
<evidence type="ECO:0000313" key="7">
    <source>
        <dbReference type="Proteomes" id="UP000009223"/>
    </source>
</evidence>
<dbReference type="STRING" id="545694.TREPR_3294"/>
<proteinExistence type="inferred from homology"/>
<protein>
    <submittedName>
        <fullName evidence="6">Cobalt import ATP-binding protein CbiO 2</fullName>
        <ecNumber evidence="6">3.6.3.-</ecNumber>
    </submittedName>
</protein>
<dbReference type="InterPro" id="IPR003593">
    <property type="entry name" value="AAA+_ATPase"/>
</dbReference>
<keyword evidence="4 6" id="KW-0067">ATP-binding</keyword>
<keyword evidence="7" id="KW-1185">Reference proteome</keyword>
<dbReference type="InterPro" id="IPR003439">
    <property type="entry name" value="ABC_transporter-like_ATP-bd"/>
</dbReference>
<reference evidence="7" key="1">
    <citation type="submission" date="2009-12" db="EMBL/GenBank/DDBJ databases">
        <title>Complete sequence of Treponema primitia strain ZAS-2.</title>
        <authorList>
            <person name="Tetu S.G."/>
            <person name="Matson E."/>
            <person name="Ren Q."/>
            <person name="Seshadri R."/>
            <person name="Elbourne L."/>
            <person name="Hassan K.A."/>
            <person name="Durkin A."/>
            <person name="Radune D."/>
            <person name="Mohamoud Y."/>
            <person name="Shay R."/>
            <person name="Jin S."/>
            <person name="Zhang X."/>
            <person name="Lucey K."/>
            <person name="Ballor N.R."/>
            <person name="Ottesen E."/>
            <person name="Rosenthal R."/>
            <person name="Allen A."/>
            <person name="Leadbetter J.R."/>
            <person name="Paulsen I.T."/>
        </authorList>
    </citation>
    <scope>NUCLEOTIDE SEQUENCE [LARGE SCALE GENOMIC DNA]</scope>
    <source>
        <strain evidence="7">ATCC BAA-887 / DSM 12427 / ZAS-2</strain>
    </source>
</reference>
<evidence type="ECO:0000259" key="5">
    <source>
        <dbReference type="PROSITE" id="PS50893"/>
    </source>
</evidence>
<dbReference type="Gene3D" id="3.40.50.300">
    <property type="entry name" value="P-loop containing nucleotide triphosphate hydrolases"/>
    <property type="match status" value="1"/>
</dbReference>
<dbReference type="Proteomes" id="UP000009223">
    <property type="component" value="Chromosome"/>
</dbReference>
<dbReference type="eggNOG" id="COG1122">
    <property type="taxonomic scope" value="Bacteria"/>
</dbReference>
<evidence type="ECO:0000256" key="3">
    <source>
        <dbReference type="ARBA" id="ARBA00022741"/>
    </source>
</evidence>
<keyword evidence="2" id="KW-0813">Transport</keyword>
<dbReference type="KEGG" id="tpi:TREPR_3294"/>
<dbReference type="PROSITE" id="PS00211">
    <property type="entry name" value="ABC_TRANSPORTER_1"/>
    <property type="match status" value="1"/>
</dbReference>
<reference evidence="6 7" key="2">
    <citation type="journal article" date="2011" name="ISME J.">
        <title>RNA-seq reveals cooperative metabolic interactions between two termite-gut spirochete species in co-culture.</title>
        <authorList>
            <person name="Rosenthal A.Z."/>
            <person name="Matson E.G."/>
            <person name="Eldar A."/>
            <person name="Leadbetter J.R."/>
        </authorList>
    </citation>
    <scope>NUCLEOTIDE SEQUENCE [LARGE SCALE GENOMIC DNA]</scope>
    <source>
        <strain evidence="7">ATCC BAA-887 / DSM 12427 / ZAS-2</strain>
    </source>
</reference>
<gene>
    <name evidence="6" type="ordered locus">TREPR_3294</name>
</gene>
<dbReference type="InterPro" id="IPR050095">
    <property type="entry name" value="ECF_ABC_transporter_ATP-bd"/>
</dbReference>
<dbReference type="SMART" id="SM00382">
    <property type="entry name" value="AAA"/>
    <property type="match status" value="1"/>
</dbReference>
<dbReference type="Pfam" id="PF00005">
    <property type="entry name" value="ABC_tran"/>
    <property type="match status" value="1"/>
</dbReference>
<organism evidence="6 7">
    <name type="scientific">Treponema primitia (strain ATCC BAA-887 / DSM 12427 / ZAS-2)</name>
    <dbReference type="NCBI Taxonomy" id="545694"/>
    <lineage>
        <taxon>Bacteria</taxon>
        <taxon>Pseudomonadati</taxon>
        <taxon>Spirochaetota</taxon>
        <taxon>Spirochaetia</taxon>
        <taxon>Spirochaetales</taxon>
        <taxon>Treponemataceae</taxon>
        <taxon>Treponema</taxon>
    </lineage>
</organism>
<keyword evidence="6" id="KW-0378">Hydrolase</keyword>
<dbReference type="EMBL" id="CP001843">
    <property type="protein sequence ID" value="AEF86585.1"/>
    <property type="molecule type" value="Genomic_DNA"/>
</dbReference>
<dbReference type="PANTHER" id="PTHR43553">
    <property type="entry name" value="HEAVY METAL TRANSPORTER"/>
    <property type="match status" value="1"/>
</dbReference>
<name>F5YKC1_TREPZ</name>
<evidence type="ECO:0000256" key="1">
    <source>
        <dbReference type="ARBA" id="ARBA00005417"/>
    </source>
</evidence>
<accession>F5YKC1</accession>
<dbReference type="GO" id="GO:0016887">
    <property type="term" value="F:ATP hydrolysis activity"/>
    <property type="evidence" value="ECO:0007669"/>
    <property type="project" value="InterPro"/>
</dbReference>
<dbReference type="PANTHER" id="PTHR43553:SF24">
    <property type="entry name" value="ENERGY-COUPLING FACTOR TRANSPORTER ATP-BINDING PROTEIN ECFA1"/>
    <property type="match status" value="1"/>
</dbReference>
<dbReference type="InterPro" id="IPR015856">
    <property type="entry name" value="ABC_transpr_CbiO/EcfA_su"/>
</dbReference>
<evidence type="ECO:0000256" key="4">
    <source>
        <dbReference type="ARBA" id="ARBA00022840"/>
    </source>
</evidence>
<dbReference type="RefSeq" id="WP_015706982.1">
    <property type="nucleotide sequence ID" value="NC_015578.1"/>
</dbReference>
<feature type="domain" description="ABC transporter" evidence="5">
    <location>
        <begin position="12"/>
        <end position="252"/>
    </location>
</feature>
<keyword evidence="3" id="KW-0547">Nucleotide-binding</keyword>
<dbReference type="EC" id="3.6.3.-" evidence="6"/>